<feature type="transmembrane region" description="Helical" evidence="6">
    <location>
        <begin position="41"/>
        <end position="63"/>
    </location>
</feature>
<name>A0A6P2BVS3_9ACTN</name>
<feature type="transmembrane region" description="Helical" evidence="6">
    <location>
        <begin position="6"/>
        <end position="29"/>
    </location>
</feature>
<dbReference type="PIRSF" id="PIRSF006324">
    <property type="entry name" value="LeuE"/>
    <property type="match status" value="1"/>
</dbReference>
<dbReference type="Proteomes" id="UP000460272">
    <property type="component" value="Unassembled WGS sequence"/>
</dbReference>
<evidence type="ECO:0000256" key="1">
    <source>
        <dbReference type="ARBA" id="ARBA00004651"/>
    </source>
</evidence>
<feature type="transmembrane region" description="Helical" evidence="6">
    <location>
        <begin position="110"/>
        <end position="135"/>
    </location>
</feature>
<dbReference type="RefSeq" id="WP_145855647.1">
    <property type="nucleotide sequence ID" value="NZ_RPFW01000004.1"/>
</dbReference>
<keyword evidence="8" id="KW-1185">Reference proteome</keyword>
<dbReference type="AlphaFoldDB" id="A0A6P2BVS3"/>
<evidence type="ECO:0000256" key="2">
    <source>
        <dbReference type="ARBA" id="ARBA00022475"/>
    </source>
</evidence>
<feature type="transmembrane region" description="Helical" evidence="6">
    <location>
        <begin position="187"/>
        <end position="207"/>
    </location>
</feature>
<dbReference type="GO" id="GO:0005886">
    <property type="term" value="C:plasma membrane"/>
    <property type="evidence" value="ECO:0007669"/>
    <property type="project" value="UniProtKB-SubCell"/>
</dbReference>
<keyword evidence="4 6" id="KW-1133">Transmembrane helix</keyword>
<gene>
    <name evidence="7" type="ORF">EAS64_22175</name>
</gene>
<keyword evidence="3 6" id="KW-0812">Transmembrane</keyword>
<keyword evidence="2" id="KW-1003">Cell membrane</keyword>
<reference evidence="7 8" key="1">
    <citation type="submission" date="2018-11" db="EMBL/GenBank/DDBJ databases">
        <title>Trebonia kvetii gen.nov., sp.nov., a novel acidophilic actinobacterium, and proposal of the new actinobacterial family Treboniaceae fam. nov.</title>
        <authorList>
            <person name="Rapoport D."/>
            <person name="Sagova-Mareckova M."/>
            <person name="Sedlacek I."/>
            <person name="Provaznik J."/>
            <person name="Kralova S."/>
            <person name="Pavlinic D."/>
            <person name="Benes V."/>
            <person name="Kopecky J."/>
        </authorList>
    </citation>
    <scope>NUCLEOTIDE SEQUENCE [LARGE SCALE GENOMIC DNA]</scope>
    <source>
        <strain evidence="7 8">15Tr583</strain>
    </source>
</reference>
<dbReference type="EMBL" id="RPFW01000004">
    <property type="protein sequence ID" value="TVZ03154.1"/>
    <property type="molecule type" value="Genomic_DNA"/>
</dbReference>
<evidence type="ECO:0000313" key="8">
    <source>
        <dbReference type="Proteomes" id="UP000460272"/>
    </source>
</evidence>
<accession>A0A6P2BVS3</accession>
<comment type="caution">
    <text evidence="7">The sequence shown here is derived from an EMBL/GenBank/DDBJ whole genome shotgun (WGS) entry which is preliminary data.</text>
</comment>
<proteinExistence type="predicted"/>
<dbReference type="OrthoDB" id="3175972at2"/>
<sequence length="212" mass="21610">MLPTSHLLAFILTAVVFIATPGPSVLFVVSRSVVHGSAAGVATVAGNTAGVFAQIVAVAFGIGPLVERSVALFTVLKLGGAAYLVFLGVQAIRHRRSLAAAIGMPAERKTLARIVLDGFTVGVTNPKAIVFYAAIVPQFVDRQAGNVPVQLIALGAVMAGIALVSDSGYALVAGRIRSWLSGSPRRLAALGGTGGLAMIAIGARLAFTGQHD</sequence>
<organism evidence="7 8">
    <name type="scientific">Trebonia kvetii</name>
    <dbReference type="NCBI Taxonomy" id="2480626"/>
    <lineage>
        <taxon>Bacteria</taxon>
        <taxon>Bacillati</taxon>
        <taxon>Actinomycetota</taxon>
        <taxon>Actinomycetes</taxon>
        <taxon>Streptosporangiales</taxon>
        <taxon>Treboniaceae</taxon>
        <taxon>Trebonia</taxon>
    </lineage>
</organism>
<protein>
    <submittedName>
        <fullName evidence="7">LysE family translocator</fullName>
    </submittedName>
</protein>
<evidence type="ECO:0000256" key="3">
    <source>
        <dbReference type="ARBA" id="ARBA00022692"/>
    </source>
</evidence>
<evidence type="ECO:0000256" key="6">
    <source>
        <dbReference type="SAM" id="Phobius"/>
    </source>
</evidence>
<keyword evidence="5 6" id="KW-0472">Membrane</keyword>
<dbReference type="PANTHER" id="PTHR30086">
    <property type="entry name" value="ARGININE EXPORTER PROTEIN ARGO"/>
    <property type="match status" value="1"/>
</dbReference>
<evidence type="ECO:0000256" key="5">
    <source>
        <dbReference type="ARBA" id="ARBA00023136"/>
    </source>
</evidence>
<evidence type="ECO:0000313" key="7">
    <source>
        <dbReference type="EMBL" id="TVZ03154.1"/>
    </source>
</evidence>
<feature type="transmembrane region" description="Helical" evidence="6">
    <location>
        <begin position="147"/>
        <end position="166"/>
    </location>
</feature>
<feature type="transmembrane region" description="Helical" evidence="6">
    <location>
        <begin position="69"/>
        <end position="89"/>
    </location>
</feature>
<dbReference type="Pfam" id="PF01810">
    <property type="entry name" value="LysE"/>
    <property type="match status" value="1"/>
</dbReference>
<dbReference type="InterPro" id="IPR001123">
    <property type="entry name" value="LeuE-type"/>
</dbReference>
<comment type="subcellular location">
    <subcellularLocation>
        <location evidence="1">Cell membrane</location>
        <topology evidence="1">Multi-pass membrane protein</topology>
    </subcellularLocation>
</comment>
<evidence type="ECO:0000256" key="4">
    <source>
        <dbReference type="ARBA" id="ARBA00022989"/>
    </source>
</evidence>
<dbReference type="PANTHER" id="PTHR30086:SF20">
    <property type="entry name" value="ARGININE EXPORTER PROTEIN ARGO-RELATED"/>
    <property type="match status" value="1"/>
</dbReference>
<dbReference type="GO" id="GO:0015171">
    <property type="term" value="F:amino acid transmembrane transporter activity"/>
    <property type="evidence" value="ECO:0007669"/>
    <property type="project" value="TreeGrafter"/>
</dbReference>